<dbReference type="OMA" id="HSNHITY"/>
<gene>
    <name evidence="2" type="ORF">G210_4602</name>
</gene>
<dbReference type="OrthoDB" id="4090326at2759"/>
<protein>
    <submittedName>
        <fullName evidence="2">Uncharacterized protein</fullName>
    </submittedName>
</protein>
<dbReference type="AlphaFoldDB" id="M3K4Z5"/>
<feature type="compositionally biased region" description="Basic and acidic residues" evidence="1">
    <location>
        <begin position="1"/>
        <end position="10"/>
    </location>
</feature>
<dbReference type="eggNOG" id="ENOG502QR9U">
    <property type="taxonomic scope" value="Eukaryota"/>
</dbReference>
<feature type="region of interest" description="Disordered" evidence="1">
    <location>
        <begin position="1"/>
        <end position="28"/>
    </location>
</feature>
<organism evidence="2 3">
    <name type="scientific">Candida maltosa (strain Xu316)</name>
    <name type="common">Yeast</name>
    <dbReference type="NCBI Taxonomy" id="1245528"/>
    <lineage>
        <taxon>Eukaryota</taxon>
        <taxon>Fungi</taxon>
        <taxon>Dikarya</taxon>
        <taxon>Ascomycota</taxon>
        <taxon>Saccharomycotina</taxon>
        <taxon>Pichiomycetes</taxon>
        <taxon>Debaryomycetaceae</taxon>
        <taxon>Candida/Lodderomyces clade</taxon>
        <taxon>Candida</taxon>
    </lineage>
</organism>
<reference evidence="2 3" key="1">
    <citation type="submission" date="2013-02" db="EMBL/GenBank/DDBJ databases">
        <title>Genome sequence of Candida maltosa Xu316, a potential industrial strain for xylitol and ethanol production.</title>
        <authorList>
            <person name="Yu J."/>
            <person name="Wang Q."/>
            <person name="Geng X."/>
            <person name="Bao W."/>
            <person name="He P."/>
            <person name="Cai J."/>
        </authorList>
    </citation>
    <scope>NUCLEOTIDE SEQUENCE [LARGE SCALE GENOMIC DNA]</scope>
    <source>
        <strain evidence="3">Xu316</strain>
    </source>
</reference>
<evidence type="ECO:0000313" key="2">
    <source>
        <dbReference type="EMBL" id="EMG50350.1"/>
    </source>
</evidence>
<proteinExistence type="predicted"/>
<feature type="compositionally biased region" description="Polar residues" evidence="1">
    <location>
        <begin position="11"/>
        <end position="23"/>
    </location>
</feature>
<dbReference type="HOGENOM" id="CLU_046448_0_0_1"/>
<comment type="caution">
    <text evidence="2">The sequence shown here is derived from an EMBL/GenBank/DDBJ whole genome shotgun (WGS) entry which is preliminary data.</text>
</comment>
<dbReference type="Proteomes" id="UP000011777">
    <property type="component" value="Unassembled WGS sequence"/>
</dbReference>
<name>M3K4Z5_CANMX</name>
<accession>M3K4Z5</accession>
<dbReference type="EMBL" id="AOGT01000290">
    <property type="protein sequence ID" value="EMG50350.1"/>
    <property type="molecule type" value="Genomic_DNA"/>
</dbReference>
<sequence length="316" mass="36309">MERTTSRESTHTLTDPPDNNNNHLSHDNESLFSQDTLINPTITIMNQNISNYTRIHSLPLVSNFLHTGVNLYKSWDDVVNNKDPILTRTSSKNIISSLIQFKAMPFVTIYDSKKQEFCTVDFKIHSNHITYYTLRFPSLDGFTLYLVNNNSSNPTVDFEYMGSLFRIRGVTGTTTMLGTSPEIKVYVMSPESRENMLTFGVGDDERQLKRKLKIDNRLSRLIHNQDQRKINDLLNNEKPLVNIPIARYFDQGDVKMKTGDGQKKKNVIKHGTIKIFDHGLTTTTTTENNDVSDDMLVLCCVLLVLREQEYRKFKSS</sequence>
<evidence type="ECO:0000313" key="3">
    <source>
        <dbReference type="Proteomes" id="UP000011777"/>
    </source>
</evidence>
<evidence type="ECO:0000256" key="1">
    <source>
        <dbReference type="SAM" id="MobiDB-lite"/>
    </source>
</evidence>
<keyword evidence="3" id="KW-1185">Reference proteome</keyword>